<dbReference type="EC" id="1.8.1.2" evidence="11"/>
<evidence type="ECO:0000256" key="1">
    <source>
        <dbReference type="ARBA" id="ARBA00010429"/>
    </source>
</evidence>
<dbReference type="Proteomes" id="UP001501523">
    <property type="component" value="Unassembled WGS sequence"/>
</dbReference>
<dbReference type="InterPro" id="IPR006066">
    <property type="entry name" value="NO2/SO3_Rdtase_FeS/sirohaem_BS"/>
</dbReference>
<comment type="catalytic activity">
    <reaction evidence="11">
        <text>hydrogen sulfide + 3 NADP(+) + 3 H2O = sulfite + 3 NADPH + 4 H(+)</text>
        <dbReference type="Rhea" id="RHEA:13801"/>
        <dbReference type="ChEBI" id="CHEBI:15377"/>
        <dbReference type="ChEBI" id="CHEBI:15378"/>
        <dbReference type="ChEBI" id="CHEBI:17359"/>
        <dbReference type="ChEBI" id="CHEBI:29919"/>
        <dbReference type="ChEBI" id="CHEBI:57783"/>
        <dbReference type="ChEBI" id="CHEBI:58349"/>
        <dbReference type="EC" id="1.8.1.2"/>
    </reaction>
</comment>
<evidence type="ECO:0000256" key="6">
    <source>
        <dbReference type="ARBA" id="ARBA00022857"/>
    </source>
</evidence>
<reference evidence="16" key="1">
    <citation type="journal article" date="2019" name="Int. J. Syst. Evol. Microbiol.">
        <title>The Global Catalogue of Microorganisms (GCM) 10K type strain sequencing project: providing services to taxonomists for standard genome sequencing and annotation.</title>
        <authorList>
            <consortium name="The Broad Institute Genomics Platform"/>
            <consortium name="The Broad Institute Genome Sequencing Center for Infectious Disease"/>
            <person name="Wu L."/>
            <person name="Ma J."/>
        </authorList>
    </citation>
    <scope>NUCLEOTIDE SEQUENCE [LARGE SCALE GENOMIC DNA]</scope>
    <source>
        <strain evidence="16">JCM 15421</strain>
    </source>
</reference>
<keyword evidence="8 11" id="KW-0408">Iron</keyword>
<dbReference type="InterPro" id="IPR006067">
    <property type="entry name" value="NO2/SO3_Rdtase_4Fe4S_dom"/>
</dbReference>
<evidence type="ECO:0000256" key="7">
    <source>
        <dbReference type="ARBA" id="ARBA00023002"/>
    </source>
</evidence>
<evidence type="ECO:0000256" key="5">
    <source>
        <dbReference type="ARBA" id="ARBA00022723"/>
    </source>
</evidence>
<dbReference type="SUPFAM" id="SSF55124">
    <property type="entry name" value="Nitrite/Sulfite reductase N-terminal domain-like"/>
    <property type="match status" value="2"/>
</dbReference>
<dbReference type="NCBIfam" id="NF010029">
    <property type="entry name" value="PRK13504.1"/>
    <property type="match status" value="1"/>
</dbReference>
<dbReference type="PANTHER" id="PTHR11493">
    <property type="entry name" value="SULFITE REDUCTASE [NADPH] SUBUNIT BETA-RELATED"/>
    <property type="match status" value="1"/>
</dbReference>
<evidence type="ECO:0000256" key="9">
    <source>
        <dbReference type="ARBA" id="ARBA00023014"/>
    </source>
</evidence>
<feature type="binding site" evidence="11">
    <location>
        <position position="502"/>
    </location>
    <ligand>
        <name>[4Fe-4S] cluster</name>
        <dbReference type="ChEBI" id="CHEBI:49883"/>
    </ligand>
</feature>
<dbReference type="HAMAP" id="MF_01540">
    <property type="entry name" value="CysI"/>
    <property type="match status" value="1"/>
</dbReference>
<comment type="cofactor">
    <cofactor evidence="11">
        <name>siroheme</name>
        <dbReference type="ChEBI" id="CHEBI:60052"/>
    </cofactor>
    <text evidence="11">Binds 1 siroheme per subunit.</text>
</comment>
<comment type="function">
    <text evidence="11">Component of the sulfite reductase complex that catalyzes the 6-electron reduction of sulfite to sulfide. This is one of several activities required for the biosynthesis of L-cysteine from sulfate.</text>
</comment>
<comment type="caution">
    <text evidence="15">The sequence shown here is derived from an EMBL/GenBank/DDBJ whole genome shotgun (WGS) entry which is preliminary data.</text>
</comment>
<keyword evidence="7 11" id="KW-0560">Oxidoreductase</keyword>
<dbReference type="Pfam" id="PF03460">
    <property type="entry name" value="NIR_SIR_ferr"/>
    <property type="match status" value="2"/>
</dbReference>
<accession>A0ABP3TSH8</accession>
<evidence type="ECO:0000259" key="13">
    <source>
        <dbReference type="Pfam" id="PF01077"/>
    </source>
</evidence>
<sequence length="591" mass="64678">MSPPLSHLEQIKAASRLLRGTIADGLADPVTGAISEDDNKLLKFHGSYQQDDRDLREERRQQKLEPAYAFMIRARLPGGVVTPAQWLAFDAIAREHANGTLRITTRQTFQWHGVIKHRLKSTIAAINASLVDTIAACGDVNRTVVSSANPVESRAHAAAYAWAVRLSEHLLPKTRAYHEIWLDGEKLPSSGPADQLLPQAGEGKPERPAAAHASLGTEESEPLYGPTYLPRKFKIGLAVPPTNDVDVFAQDLGLIAVLEAGELVGFNVAIGGGMGATHGDPTTYPRLGDVIGFVPPEQLLSVAESVLTTQRDFGNRVERKHARLKYTIDRLGLDGFKAEVERRLGFTLEPARAFHFDHNGDRHGWIEGEDGRWHLTLQIEAGRLADTSGRPWLSGLREIAKIHSGDFRLTCNQNLIVANVAAADRAAIDALVERHALDGYRRGSAIRRHAIACVALPTCGLAMAEAERYLPELLPKIETLLDEHGLADAPILLRLSGCPNGCSRPYLGEIALVGRAPGRYDLRLGADFRGQRLNRPYRENVTETAILEALDPLFARYAAERATDEGFGDFLLRAGVLPVETPRRIPAEVIA</sequence>
<evidence type="ECO:0000259" key="14">
    <source>
        <dbReference type="Pfam" id="PF03460"/>
    </source>
</evidence>
<evidence type="ECO:0000256" key="11">
    <source>
        <dbReference type="HAMAP-Rule" id="MF_01540"/>
    </source>
</evidence>
<keyword evidence="16" id="KW-1185">Reference proteome</keyword>
<dbReference type="InterPro" id="IPR011786">
    <property type="entry name" value="CysI"/>
</dbReference>
<dbReference type="PRINTS" id="PR00397">
    <property type="entry name" value="SIROHAEM"/>
</dbReference>
<evidence type="ECO:0000313" key="16">
    <source>
        <dbReference type="Proteomes" id="UP001501523"/>
    </source>
</evidence>
<comment type="subunit">
    <text evidence="11">Alpha(8)-beta(8). The alpha component is a flavoprotein, the beta component is a hemoprotein.</text>
</comment>
<protein>
    <recommendedName>
        <fullName evidence="11">Sulfite reductase [NADPH] hemoprotein beta-component</fullName>
        <shortName evidence="11">SiR-HP</shortName>
        <shortName evidence="11">SiRHP</shortName>
        <ecNumber evidence="11">1.8.1.2</ecNumber>
    </recommendedName>
</protein>
<dbReference type="PANTHER" id="PTHR11493:SF47">
    <property type="entry name" value="SULFITE REDUCTASE [NADPH] SUBUNIT BETA"/>
    <property type="match status" value="1"/>
</dbReference>
<feature type="binding site" evidence="11">
    <location>
        <position position="453"/>
    </location>
    <ligand>
        <name>[4Fe-4S] cluster</name>
        <dbReference type="ChEBI" id="CHEBI:49883"/>
    </ligand>
</feature>
<dbReference type="SUPFAM" id="SSF56014">
    <property type="entry name" value="Nitrite and sulphite reductase 4Fe-4S domain-like"/>
    <property type="match status" value="2"/>
</dbReference>
<gene>
    <name evidence="11 15" type="primary">cysI</name>
    <name evidence="15" type="ORF">GCM10009105_23360</name>
</gene>
<keyword evidence="6 11" id="KW-0521">NADP</keyword>
<comment type="pathway">
    <text evidence="11">Sulfur metabolism; hydrogen sulfide biosynthesis; hydrogen sulfide from sulfite (NADPH route): step 1/1.</text>
</comment>
<dbReference type="EMBL" id="BAAAEU010000010">
    <property type="protein sequence ID" value="GAA0716719.1"/>
    <property type="molecule type" value="Genomic_DNA"/>
</dbReference>
<keyword evidence="9 11" id="KW-0411">Iron-sulfur</keyword>
<dbReference type="Gene3D" id="3.30.413.10">
    <property type="entry name" value="Sulfite Reductase Hemoprotein, domain 1"/>
    <property type="match status" value="2"/>
</dbReference>
<dbReference type="InterPro" id="IPR036136">
    <property type="entry name" value="Nit/Sulf_reduc_fer-like_dom_sf"/>
</dbReference>
<feature type="binding site" evidence="11">
    <location>
        <position position="498"/>
    </location>
    <ligand>
        <name>[4Fe-4S] cluster</name>
        <dbReference type="ChEBI" id="CHEBI:49883"/>
    </ligand>
</feature>
<proteinExistence type="inferred from homology"/>
<name>A0ABP3TSH8_9GAMM</name>
<keyword evidence="4 11" id="KW-0349">Heme</keyword>
<comment type="cofactor">
    <cofactor evidence="11">
        <name>[4Fe-4S] cluster</name>
        <dbReference type="ChEBI" id="CHEBI:49883"/>
    </cofactor>
    <text evidence="11">Binds 1 [4Fe-4S] cluster per subunit.</text>
</comment>
<evidence type="ECO:0000256" key="8">
    <source>
        <dbReference type="ARBA" id="ARBA00023004"/>
    </source>
</evidence>
<dbReference type="InterPro" id="IPR045854">
    <property type="entry name" value="NO2/SO3_Rdtase_4Fe4S_sf"/>
</dbReference>
<feature type="binding site" evidence="11">
    <location>
        <position position="459"/>
    </location>
    <ligand>
        <name>[4Fe-4S] cluster</name>
        <dbReference type="ChEBI" id="CHEBI:49883"/>
    </ligand>
</feature>
<keyword evidence="5 11" id="KW-0479">Metal-binding</keyword>
<dbReference type="PROSITE" id="PS00365">
    <property type="entry name" value="NIR_SIR"/>
    <property type="match status" value="1"/>
</dbReference>
<evidence type="ECO:0000313" key="15">
    <source>
        <dbReference type="EMBL" id="GAA0716719.1"/>
    </source>
</evidence>
<dbReference type="RefSeq" id="WP_343791270.1">
    <property type="nucleotide sequence ID" value="NZ_BAAAEU010000010.1"/>
</dbReference>
<keyword evidence="10 11" id="KW-0198">Cysteine biosynthesis</keyword>
<evidence type="ECO:0000256" key="3">
    <source>
        <dbReference type="ARBA" id="ARBA00022605"/>
    </source>
</evidence>
<dbReference type="Pfam" id="PF01077">
    <property type="entry name" value="NIR_SIR"/>
    <property type="match status" value="1"/>
</dbReference>
<organism evidence="15 16">
    <name type="scientific">Dokdonella soli</name>
    <dbReference type="NCBI Taxonomy" id="529810"/>
    <lineage>
        <taxon>Bacteria</taxon>
        <taxon>Pseudomonadati</taxon>
        <taxon>Pseudomonadota</taxon>
        <taxon>Gammaproteobacteria</taxon>
        <taxon>Lysobacterales</taxon>
        <taxon>Rhodanobacteraceae</taxon>
        <taxon>Dokdonella</taxon>
    </lineage>
</organism>
<evidence type="ECO:0000256" key="2">
    <source>
        <dbReference type="ARBA" id="ARBA00022485"/>
    </source>
</evidence>
<evidence type="ECO:0000256" key="12">
    <source>
        <dbReference type="SAM" id="MobiDB-lite"/>
    </source>
</evidence>
<dbReference type="InterPro" id="IPR045169">
    <property type="entry name" value="NO2/SO3_Rdtase_4Fe4S_prot"/>
</dbReference>
<feature type="domain" description="Nitrite/Sulfite reductase ferredoxin-like" evidence="14">
    <location>
        <begin position="368"/>
        <end position="432"/>
    </location>
</feature>
<evidence type="ECO:0000256" key="4">
    <source>
        <dbReference type="ARBA" id="ARBA00022617"/>
    </source>
</evidence>
<comment type="similarity">
    <text evidence="1 11">Belongs to the nitrite and sulfite reductase 4Fe-4S domain family.</text>
</comment>
<feature type="domain" description="Nitrite/Sulfite reductase ferredoxin-like" evidence="14">
    <location>
        <begin position="68"/>
        <end position="128"/>
    </location>
</feature>
<dbReference type="InterPro" id="IPR005117">
    <property type="entry name" value="NiRdtase/SiRdtase_haem-b_fer"/>
</dbReference>
<feature type="binding site" description="axial binding residue" evidence="11">
    <location>
        <position position="502"/>
    </location>
    <ligand>
        <name>siroheme</name>
        <dbReference type="ChEBI" id="CHEBI:60052"/>
    </ligand>
    <ligandPart>
        <name>Fe</name>
        <dbReference type="ChEBI" id="CHEBI:18248"/>
    </ligandPart>
</feature>
<feature type="region of interest" description="Disordered" evidence="12">
    <location>
        <begin position="191"/>
        <end position="223"/>
    </location>
</feature>
<keyword evidence="3 11" id="KW-0028">Amino-acid biosynthesis</keyword>
<feature type="domain" description="Nitrite/sulphite reductase 4Fe-4S" evidence="13">
    <location>
        <begin position="167"/>
        <end position="346"/>
    </location>
</feature>
<evidence type="ECO:0000256" key="10">
    <source>
        <dbReference type="ARBA" id="ARBA00023192"/>
    </source>
</evidence>
<keyword evidence="2 11" id="KW-0004">4Fe-4S</keyword>